<proteinExistence type="predicted"/>
<sequence>VAGTVQSDCTTNASETKRNKYEIGRHIGEAPGLVCDAFVFAVRRDKFGSRHYKHVRAPQGDWPTETGNTPEIQLDMLHFPWYHEAYWKGRGYQGHAHPSVN</sequence>
<organism evidence="1">
    <name type="scientific">marine sediment metagenome</name>
    <dbReference type="NCBI Taxonomy" id="412755"/>
    <lineage>
        <taxon>unclassified sequences</taxon>
        <taxon>metagenomes</taxon>
        <taxon>ecological metagenomes</taxon>
    </lineage>
</organism>
<gene>
    <name evidence="1" type="ORF">S01H1_56124</name>
</gene>
<reference evidence="1" key="1">
    <citation type="journal article" date="2014" name="Front. Microbiol.">
        <title>High frequency of phylogenetically diverse reductive dehalogenase-homologous genes in deep subseafloor sedimentary metagenomes.</title>
        <authorList>
            <person name="Kawai M."/>
            <person name="Futagami T."/>
            <person name="Toyoda A."/>
            <person name="Takaki Y."/>
            <person name="Nishi S."/>
            <person name="Hori S."/>
            <person name="Arai W."/>
            <person name="Tsubouchi T."/>
            <person name="Morono Y."/>
            <person name="Uchiyama I."/>
            <person name="Ito T."/>
            <person name="Fujiyama A."/>
            <person name="Inagaki F."/>
            <person name="Takami H."/>
        </authorList>
    </citation>
    <scope>NUCLEOTIDE SEQUENCE</scope>
    <source>
        <strain evidence="1">Expedition CK06-06</strain>
    </source>
</reference>
<accession>X0VY76</accession>
<dbReference type="EMBL" id="BARS01036520">
    <property type="protein sequence ID" value="GAG16032.1"/>
    <property type="molecule type" value="Genomic_DNA"/>
</dbReference>
<feature type="non-terminal residue" evidence="1">
    <location>
        <position position="1"/>
    </location>
</feature>
<protein>
    <submittedName>
        <fullName evidence="1">Uncharacterized protein</fullName>
    </submittedName>
</protein>
<evidence type="ECO:0000313" key="1">
    <source>
        <dbReference type="EMBL" id="GAG16032.1"/>
    </source>
</evidence>
<comment type="caution">
    <text evidence="1">The sequence shown here is derived from an EMBL/GenBank/DDBJ whole genome shotgun (WGS) entry which is preliminary data.</text>
</comment>
<dbReference type="AlphaFoldDB" id="X0VY76"/>
<name>X0VY76_9ZZZZ</name>